<dbReference type="RefSeq" id="WP_190386021.1">
    <property type="nucleotide sequence ID" value="NZ_JACJTM010000017.1"/>
</dbReference>
<dbReference type="Proteomes" id="UP000660270">
    <property type="component" value="Unassembled WGS sequence"/>
</dbReference>
<protein>
    <submittedName>
        <fullName evidence="1">Uncharacterized protein</fullName>
    </submittedName>
</protein>
<dbReference type="GeneID" id="78216552"/>
<evidence type="ECO:0000313" key="1">
    <source>
        <dbReference type="EMBL" id="MBD2685426.1"/>
    </source>
</evidence>
<dbReference type="EMBL" id="JACJTM010000017">
    <property type="protein sequence ID" value="MBD2685426.1"/>
    <property type="molecule type" value="Genomic_DNA"/>
</dbReference>
<reference evidence="1 2" key="1">
    <citation type="journal article" date="2020" name="ISME J.">
        <title>Comparative genomics reveals insights into cyanobacterial evolution and habitat adaptation.</title>
        <authorList>
            <person name="Chen M.Y."/>
            <person name="Teng W.K."/>
            <person name="Zhao L."/>
            <person name="Hu C.X."/>
            <person name="Zhou Y.K."/>
            <person name="Han B.P."/>
            <person name="Song L.R."/>
            <person name="Shu W.S."/>
        </authorList>
    </citation>
    <scope>NUCLEOTIDE SEQUENCE [LARGE SCALE GENOMIC DNA]</scope>
    <source>
        <strain evidence="1 2">FACHB-1249</strain>
    </source>
</reference>
<proteinExistence type="predicted"/>
<gene>
    <name evidence="1" type="ORF">H6G43_09360</name>
</gene>
<organism evidence="1 2">
    <name type="scientific">Aphanizomenon flos-aquae FACHB-1249</name>
    <dbReference type="NCBI Taxonomy" id="2692889"/>
    <lineage>
        <taxon>Bacteria</taxon>
        <taxon>Bacillati</taxon>
        <taxon>Cyanobacteriota</taxon>
        <taxon>Cyanophyceae</taxon>
        <taxon>Nostocales</taxon>
        <taxon>Aphanizomenonaceae</taxon>
        <taxon>Aphanizomenon</taxon>
    </lineage>
</organism>
<sequence>MTDKVLLPSAWDNLNDEDKELAKKLTQSILRGEASIRLLSQLLSGEEIDDKFHTTANSIGNHKFDFEVTTPDKQQTSSPTLILATFTAPSSSTASTIVFAALKRQCDNICRNANTQREIEICKGCRRLFP</sequence>
<comment type="caution">
    <text evidence="1">The sequence shown here is derived from an EMBL/GenBank/DDBJ whole genome shotgun (WGS) entry which is preliminary data.</text>
</comment>
<accession>A0ABR8IQ21</accession>
<keyword evidence="2" id="KW-1185">Reference proteome</keyword>
<evidence type="ECO:0000313" key="2">
    <source>
        <dbReference type="Proteomes" id="UP000660270"/>
    </source>
</evidence>
<name>A0ABR8IQ21_APHFL</name>